<evidence type="ECO:0000256" key="4">
    <source>
        <dbReference type="ARBA" id="ARBA00023125"/>
    </source>
</evidence>
<dbReference type="EMBL" id="RBZU01000004">
    <property type="protein sequence ID" value="RKP55679.1"/>
    <property type="molecule type" value="Genomic_DNA"/>
</dbReference>
<evidence type="ECO:0000259" key="6">
    <source>
        <dbReference type="SMART" id="SM00528"/>
    </source>
</evidence>
<dbReference type="OrthoDB" id="5297879at2"/>
<feature type="compositionally biased region" description="Low complexity" evidence="5">
    <location>
        <begin position="158"/>
        <end position="169"/>
    </location>
</feature>
<feature type="region of interest" description="Disordered" evidence="5">
    <location>
        <begin position="52"/>
        <end position="108"/>
    </location>
</feature>
<evidence type="ECO:0000313" key="7">
    <source>
        <dbReference type="EMBL" id="RKP55679.1"/>
    </source>
</evidence>
<keyword evidence="8" id="KW-1185">Reference proteome</keyword>
<dbReference type="GO" id="GO:0003677">
    <property type="term" value="F:DNA binding"/>
    <property type="evidence" value="ECO:0007669"/>
    <property type="project" value="UniProtKB-KW"/>
</dbReference>
<comment type="subcellular location">
    <subcellularLocation>
        <location evidence="1">Cytoplasm</location>
        <location evidence="1">Nucleoid</location>
    </subcellularLocation>
</comment>
<protein>
    <submittedName>
        <fullName evidence="7">H-NS histone family protein</fullName>
    </submittedName>
</protein>
<dbReference type="InterPro" id="IPR017956">
    <property type="entry name" value="AT_hook_DNA-bd_motif"/>
</dbReference>
<feature type="compositionally biased region" description="Low complexity" evidence="5">
    <location>
        <begin position="129"/>
        <end position="145"/>
    </location>
</feature>
<accession>A0A494Y0A0</accession>
<keyword evidence="3" id="KW-0963">Cytoplasm</keyword>
<evidence type="ECO:0000256" key="3">
    <source>
        <dbReference type="ARBA" id="ARBA00022490"/>
    </source>
</evidence>
<feature type="region of interest" description="Disordered" evidence="5">
    <location>
        <begin position="129"/>
        <end position="192"/>
    </location>
</feature>
<dbReference type="PANTHER" id="PTHR38097:SF2">
    <property type="entry name" value="DNA-BINDING PROTEIN STPA"/>
    <property type="match status" value="1"/>
</dbReference>
<reference evidence="7 8" key="1">
    <citation type="submission" date="2018-10" db="EMBL/GenBank/DDBJ databases">
        <title>Robbsia sp. DHC34, isolated from soil.</title>
        <authorList>
            <person name="Gao Z.-H."/>
            <person name="Qiu L.-H."/>
        </authorList>
    </citation>
    <scope>NUCLEOTIDE SEQUENCE [LARGE SCALE GENOMIC DNA]</scope>
    <source>
        <strain evidence="7 8">DHC34</strain>
    </source>
</reference>
<dbReference type="Proteomes" id="UP000270342">
    <property type="component" value="Unassembled WGS sequence"/>
</dbReference>
<dbReference type="SUPFAM" id="SSF81273">
    <property type="entry name" value="H-NS histone-like proteins"/>
    <property type="match status" value="1"/>
</dbReference>
<dbReference type="AlphaFoldDB" id="A0A494Y0A0"/>
<comment type="caution">
    <text evidence="7">The sequence shown here is derived from an EMBL/GenBank/DDBJ whole genome shotgun (WGS) entry which is preliminary data.</text>
</comment>
<evidence type="ECO:0000256" key="5">
    <source>
        <dbReference type="SAM" id="MobiDB-lite"/>
    </source>
</evidence>
<feature type="domain" description="DNA-binding protein H-NS-like C-terminal" evidence="6">
    <location>
        <begin position="84"/>
        <end position="124"/>
    </location>
</feature>
<dbReference type="PANTHER" id="PTHR38097">
    <property type="match status" value="1"/>
</dbReference>
<feature type="compositionally biased region" description="Low complexity" evidence="5">
    <location>
        <begin position="61"/>
        <end position="71"/>
    </location>
</feature>
<dbReference type="Pfam" id="PF00816">
    <property type="entry name" value="Histone_HNS"/>
    <property type="match status" value="1"/>
</dbReference>
<comment type="similarity">
    <text evidence="2">Belongs to the histone-like protein H-NS family.</text>
</comment>
<dbReference type="SMART" id="SM00528">
    <property type="entry name" value="HNS"/>
    <property type="match status" value="1"/>
</dbReference>
<dbReference type="RefSeq" id="WP_121086214.1">
    <property type="nucleotide sequence ID" value="NZ_RBZU01000004.1"/>
</dbReference>
<dbReference type="Gene3D" id="4.10.430.30">
    <property type="match status" value="1"/>
</dbReference>
<evidence type="ECO:0000313" key="8">
    <source>
        <dbReference type="Proteomes" id="UP000270342"/>
    </source>
</evidence>
<keyword evidence="4" id="KW-0238">DNA-binding</keyword>
<sequence>MPTLEQIQLKIAKLQAQAEAIATKKATVVLNQIAALMRKHGLTTEHIETHLATRKPRGRPAKAATQASAAAPKKRGRPAKADSMARKSKLPPKYRHPETGETWSGHARPPAWIKDVADRSIYLIAGAATRASSTTKKTRASKTAAPKGVAKKTGTRGAGRAAANGAAKKVTARKTRRSPAEKQTQAAEARAE</sequence>
<gene>
    <name evidence="7" type="ORF">D7S86_10640</name>
</gene>
<organism evidence="7 8">
    <name type="scientific">Pararobbsia silviterrae</name>
    <dbReference type="NCBI Taxonomy" id="1792498"/>
    <lineage>
        <taxon>Bacteria</taxon>
        <taxon>Pseudomonadati</taxon>
        <taxon>Pseudomonadota</taxon>
        <taxon>Betaproteobacteria</taxon>
        <taxon>Burkholderiales</taxon>
        <taxon>Burkholderiaceae</taxon>
        <taxon>Pararobbsia</taxon>
    </lineage>
</organism>
<evidence type="ECO:0000256" key="1">
    <source>
        <dbReference type="ARBA" id="ARBA00004453"/>
    </source>
</evidence>
<dbReference type="SMART" id="SM00384">
    <property type="entry name" value="AT_hook"/>
    <property type="match status" value="2"/>
</dbReference>
<dbReference type="GO" id="GO:0009295">
    <property type="term" value="C:nucleoid"/>
    <property type="evidence" value="ECO:0007669"/>
    <property type="project" value="UniProtKB-SubCell"/>
</dbReference>
<dbReference type="InterPro" id="IPR027444">
    <property type="entry name" value="H-NS_C_dom"/>
</dbReference>
<name>A0A494Y0A0_9BURK</name>
<evidence type="ECO:0000256" key="2">
    <source>
        <dbReference type="ARBA" id="ARBA00010610"/>
    </source>
</evidence>
<proteinExistence type="inferred from homology"/>